<dbReference type="SUPFAM" id="SSF55811">
    <property type="entry name" value="Nudix"/>
    <property type="match status" value="1"/>
</dbReference>
<name>A0A291QRG5_9BACT</name>
<reference evidence="4 5" key="1">
    <citation type="submission" date="2017-10" db="EMBL/GenBank/DDBJ databases">
        <title>Paenichitinophaga pekingensis gen. nov., sp. nov., isolated from activated sludge.</title>
        <authorList>
            <person name="Jin D."/>
            <person name="Kong X."/>
            <person name="Deng Y."/>
            <person name="Bai Z."/>
        </authorList>
    </citation>
    <scope>NUCLEOTIDE SEQUENCE [LARGE SCALE GENOMIC DNA]</scope>
    <source>
        <strain evidence="4 5">13</strain>
    </source>
</reference>
<dbReference type="InterPro" id="IPR020476">
    <property type="entry name" value="Nudix_hydrolase"/>
</dbReference>
<dbReference type="Pfam" id="PF21906">
    <property type="entry name" value="WHD_NrtR"/>
    <property type="match status" value="1"/>
</dbReference>
<dbReference type="OrthoDB" id="9786141at2"/>
<dbReference type="EMBL" id="CP023777">
    <property type="protein sequence ID" value="ATL46550.1"/>
    <property type="molecule type" value="Genomic_DNA"/>
</dbReference>
<dbReference type="KEGG" id="cbae:COR50_04800"/>
<dbReference type="CDD" id="cd18873">
    <property type="entry name" value="NUDIX_NadM_like"/>
    <property type="match status" value="1"/>
</dbReference>
<gene>
    <name evidence="4" type="ORF">COR50_04800</name>
</gene>
<evidence type="ECO:0000259" key="3">
    <source>
        <dbReference type="PROSITE" id="PS51462"/>
    </source>
</evidence>
<dbReference type="SUPFAM" id="SSF46785">
    <property type="entry name" value="Winged helix' DNA-binding domain"/>
    <property type="match status" value="1"/>
</dbReference>
<dbReference type="GO" id="GO:0016787">
    <property type="term" value="F:hydrolase activity"/>
    <property type="evidence" value="ECO:0007669"/>
    <property type="project" value="UniProtKB-KW"/>
</dbReference>
<protein>
    <submittedName>
        <fullName evidence="4">NUDIX hydrolase</fullName>
    </submittedName>
</protein>
<comment type="similarity">
    <text evidence="2">Belongs to the Nudix hydrolase family.</text>
</comment>
<keyword evidence="1 2" id="KW-0378">Hydrolase</keyword>
<dbReference type="Proteomes" id="UP000220133">
    <property type="component" value="Chromosome"/>
</dbReference>
<evidence type="ECO:0000256" key="2">
    <source>
        <dbReference type="RuleBase" id="RU003476"/>
    </source>
</evidence>
<keyword evidence="5" id="KW-1185">Reference proteome</keyword>
<dbReference type="InterPro" id="IPR036390">
    <property type="entry name" value="WH_DNA-bd_sf"/>
</dbReference>
<dbReference type="Gene3D" id="3.90.79.10">
    <property type="entry name" value="Nucleoside Triphosphate Pyrophosphohydrolase"/>
    <property type="match status" value="1"/>
</dbReference>
<dbReference type="InterPro" id="IPR054105">
    <property type="entry name" value="WHD_NrtR"/>
</dbReference>
<dbReference type="InterPro" id="IPR000086">
    <property type="entry name" value="NUDIX_hydrolase_dom"/>
</dbReference>
<dbReference type="PROSITE" id="PS51462">
    <property type="entry name" value="NUDIX"/>
    <property type="match status" value="1"/>
</dbReference>
<dbReference type="PANTHER" id="PTHR43736:SF4">
    <property type="entry name" value="SLR1690 PROTEIN"/>
    <property type="match status" value="1"/>
</dbReference>
<dbReference type="PANTHER" id="PTHR43736">
    <property type="entry name" value="ADP-RIBOSE PYROPHOSPHATASE"/>
    <property type="match status" value="1"/>
</dbReference>
<dbReference type="PROSITE" id="PS00893">
    <property type="entry name" value="NUDIX_BOX"/>
    <property type="match status" value="1"/>
</dbReference>
<dbReference type="PRINTS" id="PR00502">
    <property type="entry name" value="NUDIXFAMILY"/>
</dbReference>
<feature type="domain" description="Nudix hydrolase" evidence="3">
    <location>
        <begin position="6"/>
        <end position="139"/>
    </location>
</feature>
<dbReference type="Pfam" id="PF00293">
    <property type="entry name" value="NUDIX"/>
    <property type="match status" value="1"/>
</dbReference>
<evidence type="ECO:0000313" key="5">
    <source>
        <dbReference type="Proteomes" id="UP000220133"/>
    </source>
</evidence>
<sequence>MLIQQHIRVTVDAVVFGYSAKQGISVLLIKRKIPPHIFKWALPGGFVHNDESFEDGIKRELREEAGITINYLEQLYTFGAPERDPRGRIISIAYYALVDPSNFKLAPDTDAEAAQWCPIDELPFLAFDHKEIIALAQERLRNKIRYEPIGFELLGKKFSMAELESLYTHLLGRSVDRRNFQKKILSFGFLKTLPEKQKHPQQGRPAQLYSFDEKKYHALKKEGIFFEV</sequence>
<dbReference type="InterPro" id="IPR015797">
    <property type="entry name" value="NUDIX_hydrolase-like_dom_sf"/>
</dbReference>
<dbReference type="Gene3D" id="1.10.10.10">
    <property type="entry name" value="Winged helix-like DNA-binding domain superfamily/Winged helix DNA-binding domain"/>
    <property type="match status" value="1"/>
</dbReference>
<proteinExistence type="inferred from homology"/>
<dbReference type="RefSeq" id="WP_098192938.1">
    <property type="nucleotide sequence ID" value="NZ_CP023777.1"/>
</dbReference>
<organism evidence="4 5">
    <name type="scientific">Chitinophaga caeni</name>
    <dbReference type="NCBI Taxonomy" id="2029983"/>
    <lineage>
        <taxon>Bacteria</taxon>
        <taxon>Pseudomonadati</taxon>
        <taxon>Bacteroidota</taxon>
        <taxon>Chitinophagia</taxon>
        <taxon>Chitinophagales</taxon>
        <taxon>Chitinophagaceae</taxon>
        <taxon>Chitinophaga</taxon>
    </lineage>
</organism>
<dbReference type="AlphaFoldDB" id="A0A291QRG5"/>
<dbReference type="InterPro" id="IPR036388">
    <property type="entry name" value="WH-like_DNA-bd_sf"/>
</dbReference>
<dbReference type="InterPro" id="IPR020084">
    <property type="entry name" value="NUDIX_hydrolase_CS"/>
</dbReference>
<evidence type="ECO:0000313" key="4">
    <source>
        <dbReference type="EMBL" id="ATL46550.1"/>
    </source>
</evidence>
<evidence type="ECO:0000256" key="1">
    <source>
        <dbReference type="ARBA" id="ARBA00022801"/>
    </source>
</evidence>
<accession>A0A291QRG5</accession>